<protein>
    <submittedName>
        <fullName evidence="2">Uncharacterized protein</fullName>
    </submittedName>
</protein>
<feature type="region of interest" description="Disordered" evidence="1">
    <location>
        <begin position="1"/>
        <end position="53"/>
    </location>
</feature>
<accession>T0YHM9</accession>
<reference evidence="2" key="1">
    <citation type="submission" date="2013-08" db="EMBL/GenBank/DDBJ databases">
        <authorList>
            <person name="Mendez C."/>
            <person name="Richter M."/>
            <person name="Ferrer M."/>
            <person name="Sanchez J."/>
        </authorList>
    </citation>
    <scope>NUCLEOTIDE SEQUENCE</scope>
</reference>
<gene>
    <name evidence="2" type="ORF">B1B_17008</name>
</gene>
<dbReference type="EMBL" id="AUZY01011349">
    <property type="protein sequence ID" value="EQD34951.1"/>
    <property type="molecule type" value="Genomic_DNA"/>
</dbReference>
<proteinExistence type="predicted"/>
<evidence type="ECO:0000256" key="1">
    <source>
        <dbReference type="SAM" id="MobiDB-lite"/>
    </source>
</evidence>
<dbReference type="Gene3D" id="3.40.630.10">
    <property type="entry name" value="Zn peptidases"/>
    <property type="match status" value="1"/>
</dbReference>
<reference evidence="2" key="2">
    <citation type="journal article" date="2014" name="ISME J.">
        <title>Microbial stratification in low pH oxic and suboxic macroscopic growths along an acid mine drainage.</title>
        <authorList>
            <person name="Mendez-Garcia C."/>
            <person name="Mesa V."/>
            <person name="Sprenger R.R."/>
            <person name="Richter M."/>
            <person name="Diez M.S."/>
            <person name="Solano J."/>
            <person name="Bargiela R."/>
            <person name="Golyshina O.V."/>
            <person name="Manteca A."/>
            <person name="Ramos J.L."/>
            <person name="Gallego J.R."/>
            <person name="Llorente I."/>
            <person name="Martins Dos Santos V.A."/>
            <person name="Jensen O.N."/>
            <person name="Pelaez A.I."/>
            <person name="Sanchez J."/>
            <person name="Ferrer M."/>
        </authorList>
    </citation>
    <scope>NUCLEOTIDE SEQUENCE</scope>
</reference>
<dbReference type="AlphaFoldDB" id="T0YHM9"/>
<sequence>MRKADEAQGLRRSPRPTRLNTTGNTAPDRLGERVSGGIEPGGPTGSGELSDGLPVGEEVVATADPANIGRHLSRFAALSEPGPGVTRLAYTRLEREAHEVFAAHMLALGLRVWRDAAGNTLA</sequence>
<dbReference type="SUPFAM" id="SSF53187">
    <property type="entry name" value="Zn-dependent exopeptidases"/>
    <property type="match status" value="1"/>
</dbReference>
<comment type="caution">
    <text evidence="2">The sequence shown here is derived from an EMBL/GenBank/DDBJ whole genome shotgun (WGS) entry which is preliminary data.</text>
</comment>
<organism evidence="2">
    <name type="scientific">mine drainage metagenome</name>
    <dbReference type="NCBI Taxonomy" id="410659"/>
    <lineage>
        <taxon>unclassified sequences</taxon>
        <taxon>metagenomes</taxon>
        <taxon>ecological metagenomes</taxon>
    </lineage>
</organism>
<evidence type="ECO:0000313" key="2">
    <source>
        <dbReference type="EMBL" id="EQD34951.1"/>
    </source>
</evidence>
<name>T0YHM9_9ZZZZ</name>
<feature type="non-terminal residue" evidence="2">
    <location>
        <position position="122"/>
    </location>
</feature>